<dbReference type="InterPro" id="IPR018316">
    <property type="entry name" value="Tubulin/FtsZ_2-layer-sand-dom"/>
</dbReference>
<feature type="binding site" evidence="4">
    <location>
        <begin position="24"/>
        <end position="28"/>
    </location>
    <ligand>
        <name>GTP</name>
        <dbReference type="ChEBI" id="CHEBI:37565"/>
    </ligand>
</feature>
<dbReference type="InterPro" id="IPR037103">
    <property type="entry name" value="Tubulin/FtsZ-like_C"/>
</dbReference>
<feature type="binding site" evidence="4">
    <location>
        <position position="146"/>
    </location>
    <ligand>
        <name>GTP</name>
        <dbReference type="ChEBI" id="CHEBI:37565"/>
    </ligand>
</feature>
<feature type="binding site" evidence="4">
    <location>
        <position position="190"/>
    </location>
    <ligand>
        <name>GTP</name>
        <dbReference type="ChEBI" id="CHEBI:37565"/>
    </ligand>
</feature>
<dbReference type="GO" id="GO:0005525">
    <property type="term" value="F:GTP binding"/>
    <property type="evidence" value="ECO:0007669"/>
    <property type="project" value="UniProtKB-UniRule"/>
</dbReference>
<comment type="subunit">
    <text evidence="4">Homodimer. Polymerizes to form a dynamic ring structure in a strictly GTP-dependent manner. Interacts directly with several other division proteins.</text>
</comment>
<dbReference type="Proteomes" id="UP000256542">
    <property type="component" value="Unassembled WGS sequence"/>
</dbReference>
<evidence type="ECO:0000313" key="11">
    <source>
        <dbReference type="Proteomes" id="UP000256542"/>
    </source>
</evidence>
<dbReference type="FunFam" id="3.40.50.1440:FF:000001">
    <property type="entry name" value="Cell division protein FtsZ"/>
    <property type="match status" value="1"/>
</dbReference>
<comment type="similarity">
    <text evidence="1 4 6">Belongs to the FtsZ family.</text>
</comment>
<dbReference type="InterPro" id="IPR036525">
    <property type="entry name" value="Tubulin/FtsZ_GTPase_sf"/>
</dbReference>
<dbReference type="CDD" id="cd02201">
    <property type="entry name" value="FtsZ_type1"/>
    <property type="match status" value="1"/>
</dbReference>
<dbReference type="InterPro" id="IPR000158">
    <property type="entry name" value="Cell_div_FtsZ"/>
</dbReference>
<dbReference type="PRINTS" id="PR00423">
    <property type="entry name" value="CELLDVISFTSZ"/>
</dbReference>
<dbReference type="SMART" id="SM00865">
    <property type="entry name" value="Tubulin_C"/>
    <property type="match status" value="1"/>
</dbReference>
<dbReference type="InterPro" id="IPR020805">
    <property type="entry name" value="Cell_div_FtsZ_CS"/>
</dbReference>
<dbReference type="OrthoDB" id="9813375at2"/>
<keyword evidence="2 4" id="KW-0547">Nucleotide-binding</keyword>
<reference evidence="10 11" key="1">
    <citation type="submission" date="2018-08" db="EMBL/GenBank/DDBJ databases">
        <title>Genomic Encyclopedia of Type Strains, Phase III (KMG-III): the genomes of soil and plant-associated and newly described type strains.</title>
        <authorList>
            <person name="Whitman W."/>
        </authorList>
    </citation>
    <scope>NUCLEOTIDE SEQUENCE [LARGE SCALE GENOMIC DNA]</scope>
    <source>
        <strain evidence="10 11">CECT 7375</strain>
    </source>
</reference>
<proteinExistence type="inferred from homology"/>
<dbReference type="Gene3D" id="3.40.50.1440">
    <property type="entry name" value="Tubulin/FtsZ, GTPase domain"/>
    <property type="match status" value="1"/>
</dbReference>
<protein>
    <recommendedName>
        <fullName evidence="4 5">Cell division protein FtsZ</fullName>
    </recommendedName>
</protein>
<evidence type="ECO:0000259" key="9">
    <source>
        <dbReference type="SMART" id="SM00865"/>
    </source>
</evidence>
<comment type="caution">
    <text evidence="10">The sequence shown here is derived from an EMBL/GenBank/DDBJ whole genome shotgun (WGS) entry which is preliminary data.</text>
</comment>
<keyword evidence="11" id="KW-1185">Reference proteome</keyword>
<comment type="function">
    <text evidence="4 6">Essential cell division protein that forms a contractile ring structure (Z ring) at the future cell division site. The regulation of the ring assembly controls the timing and the location of cell division. One of the functions of the FtsZ ring is to recruit other cell division proteins to the septum to produce a new cell wall between the dividing cells. Binds GTP and shows GTPase activity.</text>
</comment>
<feature type="compositionally biased region" description="Basic and acidic residues" evidence="7">
    <location>
        <begin position="372"/>
        <end position="382"/>
    </location>
</feature>
<keyword evidence="3 4" id="KW-0342">GTP-binding</keyword>
<dbReference type="PROSITE" id="PS01135">
    <property type="entry name" value="FTSZ_2"/>
    <property type="match status" value="1"/>
</dbReference>
<keyword evidence="4 6" id="KW-0132">Cell division</keyword>
<dbReference type="InterPro" id="IPR024757">
    <property type="entry name" value="FtsZ_C"/>
</dbReference>
<dbReference type="Pfam" id="PF12327">
    <property type="entry name" value="FtsZ_C"/>
    <property type="match status" value="1"/>
</dbReference>
<name>A0A3E0DGE5_9GAMM</name>
<sequence length="414" mass="43158">MNVFDLADENLSDNAVIKVIGVGGGGGNAVRHMLESQLEGVEFICANTDSKALTGFDTGVSLQLGTTITKGLGAGANPEVGRDSALEDQEKITQLLTGADMVFITAGMGGGTGTGAAPVIAKVARELGILTVAVVTKPFPFEGRRRAKVAEEGVKELRENVDSLITVPNERLLPVLGKNISLLKAFGEANNVLFNAVQGITDLIMRPGLINVDFADVRTVMSEMGMAMMGTGSASGDDRARVAAEAAIHNPLLEDINLRGARGVLVNITANEEVGLSEFTEVGGIIEEYASEDATVVIGCAIDPSVGDEMRVTVVATGLEGHPTAEMQSAVGESVVSQPVQASVERVVEEKPAVAPQQRVTTRPVAASPAVSRDEVVEKSSDSEAGDLNESASSTSGDKLSYLDIPAFLRRQAD</sequence>
<dbReference type="GO" id="GO:0051258">
    <property type="term" value="P:protein polymerization"/>
    <property type="evidence" value="ECO:0007669"/>
    <property type="project" value="UniProtKB-UniRule"/>
</dbReference>
<keyword evidence="4" id="KW-0963">Cytoplasm</keyword>
<dbReference type="EMBL" id="QUNG01000013">
    <property type="protein sequence ID" value="REG81650.1"/>
    <property type="molecule type" value="Genomic_DNA"/>
</dbReference>
<dbReference type="InterPro" id="IPR045061">
    <property type="entry name" value="FtsZ/CetZ"/>
</dbReference>
<evidence type="ECO:0000313" key="10">
    <source>
        <dbReference type="EMBL" id="REG81650.1"/>
    </source>
</evidence>
<organism evidence="10 11">
    <name type="scientific">Marinomonas pollencensis</name>
    <dbReference type="NCBI Taxonomy" id="491954"/>
    <lineage>
        <taxon>Bacteria</taxon>
        <taxon>Pseudomonadati</taxon>
        <taxon>Pseudomonadota</taxon>
        <taxon>Gammaproteobacteria</taxon>
        <taxon>Oceanospirillales</taxon>
        <taxon>Oceanospirillaceae</taxon>
        <taxon>Marinomonas</taxon>
    </lineage>
</organism>
<dbReference type="InterPro" id="IPR008280">
    <property type="entry name" value="Tub_FtsZ_C"/>
</dbReference>
<dbReference type="PANTHER" id="PTHR30314">
    <property type="entry name" value="CELL DIVISION PROTEIN FTSZ-RELATED"/>
    <property type="match status" value="1"/>
</dbReference>
<dbReference type="GO" id="GO:0032153">
    <property type="term" value="C:cell division site"/>
    <property type="evidence" value="ECO:0007669"/>
    <property type="project" value="UniProtKB-UniRule"/>
</dbReference>
<evidence type="ECO:0000259" key="8">
    <source>
        <dbReference type="SMART" id="SM00864"/>
    </source>
</evidence>
<dbReference type="RefSeq" id="WP_115898783.1">
    <property type="nucleotide sequence ID" value="NZ_QUNG01000013.1"/>
</dbReference>
<dbReference type="GO" id="GO:0005737">
    <property type="term" value="C:cytoplasm"/>
    <property type="evidence" value="ECO:0007669"/>
    <property type="project" value="UniProtKB-SubCell"/>
</dbReference>
<evidence type="ECO:0000256" key="2">
    <source>
        <dbReference type="ARBA" id="ARBA00022741"/>
    </source>
</evidence>
<dbReference type="InterPro" id="IPR003008">
    <property type="entry name" value="Tubulin_FtsZ_GTPase"/>
</dbReference>
<keyword evidence="4 6" id="KW-0131">Cell cycle</keyword>
<evidence type="ECO:0000256" key="5">
    <source>
        <dbReference type="NCBIfam" id="TIGR00065"/>
    </source>
</evidence>
<dbReference type="GO" id="GO:0000917">
    <property type="term" value="P:division septum assembly"/>
    <property type="evidence" value="ECO:0007669"/>
    <property type="project" value="UniProtKB-KW"/>
</dbReference>
<dbReference type="NCBIfam" id="TIGR00065">
    <property type="entry name" value="ftsZ"/>
    <property type="match status" value="1"/>
</dbReference>
<evidence type="ECO:0000256" key="6">
    <source>
        <dbReference type="RuleBase" id="RU000631"/>
    </source>
</evidence>
<feature type="binding site" evidence="4">
    <location>
        <position position="142"/>
    </location>
    <ligand>
        <name>GTP</name>
        <dbReference type="ChEBI" id="CHEBI:37565"/>
    </ligand>
</feature>
<dbReference type="AlphaFoldDB" id="A0A3E0DGE5"/>
<dbReference type="HAMAP" id="MF_00909">
    <property type="entry name" value="FtsZ"/>
    <property type="match status" value="1"/>
</dbReference>
<dbReference type="SMART" id="SM00864">
    <property type="entry name" value="Tubulin"/>
    <property type="match status" value="1"/>
</dbReference>
<accession>A0A3E0DGE5</accession>
<feature type="region of interest" description="Disordered" evidence="7">
    <location>
        <begin position="354"/>
        <end position="399"/>
    </location>
</feature>
<dbReference type="PANTHER" id="PTHR30314:SF3">
    <property type="entry name" value="MITOCHONDRIAL DIVISION PROTEIN FSZA"/>
    <property type="match status" value="1"/>
</dbReference>
<dbReference type="SUPFAM" id="SSF55307">
    <property type="entry name" value="Tubulin C-terminal domain-like"/>
    <property type="match status" value="1"/>
</dbReference>
<feature type="binding site" evidence="4">
    <location>
        <begin position="111"/>
        <end position="113"/>
    </location>
    <ligand>
        <name>GTP</name>
        <dbReference type="ChEBI" id="CHEBI:37565"/>
    </ligand>
</feature>
<keyword evidence="4 6" id="KW-0717">Septation</keyword>
<evidence type="ECO:0000256" key="1">
    <source>
        <dbReference type="ARBA" id="ARBA00009690"/>
    </source>
</evidence>
<evidence type="ECO:0000256" key="4">
    <source>
        <dbReference type="HAMAP-Rule" id="MF_00909"/>
    </source>
</evidence>
<comment type="subcellular location">
    <subcellularLocation>
        <location evidence="4">Cytoplasm</location>
    </subcellularLocation>
    <text evidence="4">Assembles at midcell at the inner surface of the cytoplasmic membrane.</text>
</comment>
<dbReference type="Pfam" id="PF00091">
    <property type="entry name" value="Tubulin"/>
    <property type="match status" value="1"/>
</dbReference>
<feature type="domain" description="Tubulin/FtsZ GTPase" evidence="8">
    <location>
        <begin position="16"/>
        <end position="208"/>
    </location>
</feature>
<dbReference type="GO" id="GO:0043093">
    <property type="term" value="P:FtsZ-dependent cytokinesis"/>
    <property type="evidence" value="ECO:0007669"/>
    <property type="project" value="UniProtKB-UniRule"/>
</dbReference>
<feature type="domain" description="Tubulin/FtsZ 2-layer sandwich" evidence="9">
    <location>
        <begin position="210"/>
        <end position="328"/>
    </location>
</feature>
<gene>
    <name evidence="4" type="primary">ftsZ</name>
    <name evidence="10" type="ORF">DFP81_11375</name>
</gene>
<evidence type="ECO:0000256" key="3">
    <source>
        <dbReference type="ARBA" id="ARBA00023134"/>
    </source>
</evidence>
<dbReference type="GO" id="GO:0003924">
    <property type="term" value="F:GTPase activity"/>
    <property type="evidence" value="ECO:0007669"/>
    <property type="project" value="UniProtKB-UniRule"/>
</dbReference>
<evidence type="ECO:0000256" key="7">
    <source>
        <dbReference type="SAM" id="MobiDB-lite"/>
    </source>
</evidence>
<dbReference type="Gene3D" id="3.30.1330.20">
    <property type="entry name" value="Tubulin/FtsZ, C-terminal domain"/>
    <property type="match status" value="1"/>
</dbReference>
<dbReference type="SUPFAM" id="SSF52490">
    <property type="entry name" value="Tubulin nucleotide-binding domain-like"/>
    <property type="match status" value="1"/>
</dbReference>